<comment type="caution">
    <text evidence="7">The sequence shown here is derived from an EMBL/GenBank/DDBJ whole genome shotgun (WGS) entry which is preliminary data.</text>
</comment>
<evidence type="ECO:0000313" key="8">
    <source>
        <dbReference type="Proteomes" id="UP000557204"/>
    </source>
</evidence>
<keyword evidence="8" id="KW-1185">Reference proteome</keyword>
<protein>
    <recommendedName>
        <fullName evidence="4">Putative pterin-4-alpha-carbinolamine dehydratase</fullName>
        <ecNumber evidence="3">4.2.1.96</ecNumber>
    </recommendedName>
</protein>
<evidence type="ECO:0000256" key="4">
    <source>
        <dbReference type="ARBA" id="ARBA00021735"/>
    </source>
</evidence>
<evidence type="ECO:0000256" key="1">
    <source>
        <dbReference type="ARBA" id="ARBA00001554"/>
    </source>
</evidence>
<dbReference type="PANTHER" id="PTHR12599">
    <property type="entry name" value="PTERIN-4-ALPHA-CARBINOLAMINE DEHYDRATASE"/>
    <property type="match status" value="1"/>
</dbReference>
<dbReference type="EMBL" id="JABFAJ010000026">
    <property type="protein sequence ID" value="NNU28803.1"/>
    <property type="molecule type" value="Genomic_DNA"/>
</dbReference>
<evidence type="ECO:0000313" key="7">
    <source>
        <dbReference type="EMBL" id="NNU28803.1"/>
    </source>
</evidence>
<name>A0A849KJA1_9MICO</name>
<evidence type="ECO:0000256" key="6">
    <source>
        <dbReference type="SAM" id="MobiDB-lite"/>
    </source>
</evidence>
<dbReference type="Gene3D" id="3.30.1360.20">
    <property type="entry name" value="Transcriptional coactivator/pterin dehydratase"/>
    <property type="match status" value="1"/>
</dbReference>
<dbReference type="PANTHER" id="PTHR12599:SF0">
    <property type="entry name" value="PTERIN-4-ALPHA-CARBINOLAMINE DEHYDRATASE"/>
    <property type="match status" value="1"/>
</dbReference>
<dbReference type="EC" id="4.2.1.96" evidence="3"/>
<sequence length="106" mass="11269">MSDRITPAQFHDAAGTEDWQAPEDGPATATFRTGAFTTGVRLVEEIGELAEAANHHPDVDLRYATVVVRTTSHDIGGLSERDAALAARISEAARELDIPADRPSSG</sequence>
<dbReference type="Pfam" id="PF01329">
    <property type="entry name" value="Pterin_4a"/>
    <property type="match status" value="1"/>
</dbReference>
<dbReference type="InterPro" id="IPR001533">
    <property type="entry name" value="Pterin_deHydtase"/>
</dbReference>
<organism evidence="7 8">
    <name type="scientific">Isoptericola sediminis</name>
    <dbReference type="NCBI Taxonomy" id="2733572"/>
    <lineage>
        <taxon>Bacteria</taxon>
        <taxon>Bacillati</taxon>
        <taxon>Actinomycetota</taxon>
        <taxon>Actinomycetes</taxon>
        <taxon>Micrococcales</taxon>
        <taxon>Promicromonosporaceae</taxon>
        <taxon>Isoptericola</taxon>
    </lineage>
</organism>
<feature type="region of interest" description="Disordered" evidence="6">
    <location>
        <begin position="1"/>
        <end position="30"/>
    </location>
</feature>
<dbReference type="GO" id="GO:0006729">
    <property type="term" value="P:tetrahydrobiopterin biosynthetic process"/>
    <property type="evidence" value="ECO:0007669"/>
    <property type="project" value="InterPro"/>
</dbReference>
<accession>A0A849KJA1</accession>
<comment type="catalytic activity">
    <reaction evidence="1">
        <text>(4aS,6R)-4a-hydroxy-L-erythro-5,6,7,8-tetrahydrobiopterin = (6R)-L-erythro-6,7-dihydrobiopterin + H2O</text>
        <dbReference type="Rhea" id="RHEA:11920"/>
        <dbReference type="ChEBI" id="CHEBI:15377"/>
        <dbReference type="ChEBI" id="CHEBI:15642"/>
        <dbReference type="ChEBI" id="CHEBI:43120"/>
        <dbReference type="EC" id="4.2.1.96"/>
    </reaction>
</comment>
<evidence type="ECO:0000256" key="3">
    <source>
        <dbReference type="ARBA" id="ARBA00013252"/>
    </source>
</evidence>
<dbReference type="RefSeq" id="WP_171248351.1">
    <property type="nucleotide sequence ID" value="NZ_JABFAJ010000026.1"/>
</dbReference>
<comment type="similarity">
    <text evidence="2">Belongs to the pterin-4-alpha-carbinolamine dehydratase family.</text>
</comment>
<dbReference type="CDD" id="cd00488">
    <property type="entry name" value="PCD_DCoH"/>
    <property type="match status" value="1"/>
</dbReference>
<evidence type="ECO:0000256" key="5">
    <source>
        <dbReference type="ARBA" id="ARBA00023239"/>
    </source>
</evidence>
<dbReference type="AlphaFoldDB" id="A0A849KJA1"/>
<dbReference type="InterPro" id="IPR036428">
    <property type="entry name" value="PCD_sf"/>
</dbReference>
<keyword evidence="5" id="KW-0456">Lyase</keyword>
<evidence type="ECO:0000256" key="2">
    <source>
        <dbReference type="ARBA" id="ARBA00006472"/>
    </source>
</evidence>
<proteinExistence type="inferred from homology"/>
<reference evidence="7 8" key="1">
    <citation type="submission" date="2020-05" db="EMBL/GenBank/DDBJ databases">
        <title>Genome sequence of Isoptericola sp. JC619 isolated from Chilika lagoon, India.</title>
        <authorList>
            <person name="Kumar D."/>
            <person name="Appam K."/>
            <person name="Gandham S."/>
            <person name="Uppada J."/>
            <person name="Sasikala C."/>
            <person name="Venkata Ramana C."/>
        </authorList>
    </citation>
    <scope>NUCLEOTIDE SEQUENCE [LARGE SCALE GENOMIC DNA]</scope>
    <source>
        <strain evidence="7 8">JC619</strain>
    </source>
</reference>
<dbReference type="GO" id="GO:0008124">
    <property type="term" value="F:4-alpha-hydroxytetrahydrobiopterin dehydratase activity"/>
    <property type="evidence" value="ECO:0007669"/>
    <property type="project" value="UniProtKB-EC"/>
</dbReference>
<dbReference type="SUPFAM" id="SSF55248">
    <property type="entry name" value="PCD-like"/>
    <property type="match status" value="1"/>
</dbReference>
<gene>
    <name evidence="7" type="ORF">HLI28_14815</name>
</gene>
<dbReference type="Proteomes" id="UP000557204">
    <property type="component" value="Unassembled WGS sequence"/>
</dbReference>